<dbReference type="PANTHER" id="PTHR30575">
    <property type="entry name" value="PEPTIDASE M20"/>
    <property type="match status" value="1"/>
</dbReference>
<dbReference type="GO" id="GO:0046657">
    <property type="term" value="P:folic acid catabolic process"/>
    <property type="evidence" value="ECO:0007669"/>
    <property type="project" value="TreeGrafter"/>
</dbReference>
<gene>
    <name evidence="1" type="ORF">KO353_03630</name>
</gene>
<dbReference type="PANTHER" id="PTHR30575:SF3">
    <property type="entry name" value="PEPTIDASE M20 DIMERISATION DOMAIN-CONTAINING PROTEIN"/>
    <property type="match status" value="1"/>
</dbReference>
<dbReference type="Proteomes" id="UP000694001">
    <property type="component" value="Chromosome"/>
</dbReference>
<proteinExistence type="predicted"/>
<reference evidence="1" key="1">
    <citation type="submission" date="2021-06" db="EMBL/GenBank/DDBJ databases">
        <title>Elioraea tepida, sp. nov., a moderately thermophilic aerobic anoxygenic phototrophic bacterium isolated from an alkaline siliceous hot spring mat community in Yellowstone National Park, WY, USA.</title>
        <authorList>
            <person name="Saini M.K."/>
            <person name="Yoshida S."/>
            <person name="Sebastian A."/>
            <person name="Hirose S."/>
            <person name="Hara E."/>
            <person name="Tamaki H."/>
            <person name="Soulier N.T."/>
            <person name="Albert I."/>
            <person name="Hanada S."/>
            <person name="Bryant D.A."/>
            <person name="Tank M."/>
        </authorList>
    </citation>
    <scope>NUCLEOTIDE SEQUENCE</scope>
    <source>
        <strain evidence="1">MS-P2</strain>
    </source>
</reference>
<evidence type="ECO:0000313" key="2">
    <source>
        <dbReference type="Proteomes" id="UP000694001"/>
    </source>
</evidence>
<sequence length="540" mass="58841">MLDDPGPLSVAQRTAVSWVAEHAASLSADHLHLWRLAEPSWREYRSSAWFVARLRAEGFAVEESSAGMPTAFAARWTAPGTPDGAPVLATIAEYDAVPGTSQEPVPRRAPRAGTHLHAPGHTDPHSALGIGALAGTLAAKAAMERHGLKGTLVLMGEPAEKMCGSKPVHAAHGYYDGFSAAISWHPTSFLSLANSCLWDTHCATYWSRIYTFECLAPETWSSAIARTGVHSSHSVSRAPGAIDAVCLMYTAAKYLKENMLPHQGAWSLNEAILQAGQATADNLPPGLSVIQYALRAPTIEMQERVWTVLDRNADHVAAMTHCTVTKAWVTKTRPGLANHALAEATFRNFARLGPPVYGEGAKRFANDLRAACGAPPVEDPFPPEITRLCSPRQAEAALRAHLPPWQKNYTSDDYTEWTWHCPTARLYVGRAQLRVDEPGRNWPDWTRHAMGGVPACIDPMWLKAAEVTAATFVELLERPEALAAARAEFERRTGGGIGGTTWLGPLLPRNFPAPIHYRWPEYASTPRGEEYVVPDPALSR</sequence>
<organism evidence="1 2">
    <name type="scientific">Elioraea tepida</name>
    <dbReference type="NCBI Taxonomy" id="2843330"/>
    <lineage>
        <taxon>Bacteria</taxon>
        <taxon>Pseudomonadati</taxon>
        <taxon>Pseudomonadota</taxon>
        <taxon>Alphaproteobacteria</taxon>
        <taxon>Acetobacterales</taxon>
        <taxon>Elioraeaceae</taxon>
        <taxon>Elioraea</taxon>
    </lineage>
</organism>
<protein>
    <submittedName>
        <fullName evidence="1">Amidohydrolase</fullName>
    </submittedName>
</protein>
<dbReference type="AlphaFoldDB" id="A0A975U6Z3"/>
<evidence type="ECO:0000313" key="1">
    <source>
        <dbReference type="EMBL" id="QXM26196.1"/>
    </source>
</evidence>
<dbReference type="InterPro" id="IPR052030">
    <property type="entry name" value="Peptidase_M20/M20A_hydrolases"/>
</dbReference>
<dbReference type="KEGG" id="elio:KO353_03630"/>
<accession>A0A975U6Z3</accession>
<dbReference type="GO" id="GO:0016805">
    <property type="term" value="F:dipeptidase activity"/>
    <property type="evidence" value="ECO:0007669"/>
    <property type="project" value="TreeGrafter"/>
</dbReference>
<dbReference type="GO" id="GO:0005737">
    <property type="term" value="C:cytoplasm"/>
    <property type="evidence" value="ECO:0007669"/>
    <property type="project" value="TreeGrafter"/>
</dbReference>
<dbReference type="GO" id="GO:0071713">
    <property type="term" value="F:para-aminobenzoyl-glutamate hydrolase activity"/>
    <property type="evidence" value="ECO:0007669"/>
    <property type="project" value="TreeGrafter"/>
</dbReference>
<keyword evidence="2" id="KW-1185">Reference proteome</keyword>
<name>A0A975U6Z3_9PROT</name>
<dbReference type="EMBL" id="CP076448">
    <property type="protein sequence ID" value="QXM26196.1"/>
    <property type="molecule type" value="Genomic_DNA"/>
</dbReference>